<dbReference type="RefSeq" id="WP_267765921.1">
    <property type="nucleotide sequence ID" value="NZ_JAPNKE010000002.1"/>
</dbReference>
<evidence type="ECO:0000313" key="1">
    <source>
        <dbReference type="EMBL" id="MCY1004379.1"/>
    </source>
</evidence>
<dbReference type="EMBL" id="JAPNKE010000002">
    <property type="protein sequence ID" value="MCY1004379.1"/>
    <property type="molecule type" value="Genomic_DNA"/>
</dbReference>
<reference evidence="1" key="1">
    <citation type="submission" date="2022-11" db="EMBL/GenBank/DDBJ databases">
        <title>Minimal conservation of predation-associated metabolite biosynthetic gene clusters underscores biosynthetic potential of Myxococcota including descriptions for ten novel species: Archangium lansinium sp. nov., Myxococcus landrumus sp. nov., Nannocystis bai.</title>
        <authorList>
            <person name="Ahearne A."/>
            <person name="Stevens C."/>
            <person name="Phillips K."/>
        </authorList>
    </citation>
    <scope>NUCLEOTIDE SEQUENCE</scope>
    <source>
        <strain evidence="1">Na p29</strain>
    </source>
</reference>
<protein>
    <submittedName>
        <fullName evidence="1">Uncharacterized protein</fullName>
    </submittedName>
</protein>
<proteinExistence type="predicted"/>
<gene>
    <name evidence="1" type="ORF">OV079_02110</name>
</gene>
<name>A0A9X3IVE8_9BACT</name>
<organism evidence="1 2">
    <name type="scientific">Nannocystis pusilla</name>
    <dbReference type="NCBI Taxonomy" id="889268"/>
    <lineage>
        <taxon>Bacteria</taxon>
        <taxon>Pseudomonadati</taxon>
        <taxon>Myxococcota</taxon>
        <taxon>Polyangia</taxon>
        <taxon>Nannocystales</taxon>
        <taxon>Nannocystaceae</taxon>
        <taxon>Nannocystis</taxon>
    </lineage>
</organism>
<comment type="caution">
    <text evidence="1">The sequence shown here is derived from an EMBL/GenBank/DDBJ whole genome shotgun (WGS) entry which is preliminary data.</text>
</comment>
<dbReference type="AlphaFoldDB" id="A0A9X3IVE8"/>
<accession>A0A9X3IVE8</accession>
<dbReference type="Proteomes" id="UP001150924">
    <property type="component" value="Unassembled WGS sequence"/>
</dbReference>
<sequence length="89" mass="10263">MSMNDWKIANALENLTGNWVYYVCNTIAAFANIHFSRHVDNPGDDHMATNDNEYYYYGYTGVFSHRGGGAVPQAIRDALYQAWRNYFQV</sequence>
<evidence type="ECO:0000313" key="2">
    <source>
        <dbReference type="Proteomes" id="UP001150924"/>
    </source>
</evidence>
<keyword evidence="2" id="KW-1185">Reference proteome</keyword>